<proteinExistence type="inferred from homology"/>
<evidence type="ECO:0000313" key="10">
    <source>
        <dbReference type="EMBL" id="HHS62464.1"/>
    </source>
</evidence>
<dbReference type="InterPro" id="IPR011835">
    <property type="entry name" value="GS/SS"/>
</dbReference>
<dbReference type="NCBIfam" id="NF001899">
    <property type="entry name" value="PRK00654.1-2"/>
    <property type="match status" value="1"/>
</dbReference>
<dbReference type="SUPFAM" id="SSF53756">
    <property type="entry name" value="UDP-Glycosyltransferase/glycogen phosphorylase"/>
    <property type="match status" value="1"/>
</dbReference>
<evidence type="ECO:0000259" key="9">
    <source>
        <dbReference type="Pfam" id="PF08323"/>
    </source>
</evidence>
<comment type="pathway">
    <text evidence="7">Glycan biosynthesis; glycogen biosynthesis.</text>
</comment>
<evidence type="ECO:0000256" key="1">
    <source>
        <dbReference type="ARBA" id="ARBA00001478"/>
    </source>
</evidence>
<dbReference type="GO" id="GO:0004373">
    <property type="term" value="F:alpha-1,4-glucan glucosyltransferase (UDP-glucose donor) activity"/>
    <property type="evidence" value="ECO:0007669"/>
    <property type="project" value="InterPro"/>
</dbReference>
<evidence type="ECO:0000256" key="2">
    <source>
        <dbReference type="ARBA" id="ARBA00002764"/>
    </source>
</evidence>
<reference evidence="10" key="1">
    <citation type="journal article" date="2020" name="mSystems">
        <title>Genome- and Community-Level Interaction Insights into Carbon Utilization and Element Cycling Functions of Hydrothermarchaeota in Hydrothermal Sediment.</title>
        <authorList>
            <person name="Zhou Z."/>
            <person name="Liu Y."/>
            <person name="Xu W."/>
            <person name="Pan J."/>
            <person name="Luo Z.H."/>
            <person name="Li M."/>
        </authorList>
    </citation>
    <scope>NUCLEOTIDE SEQUENCE [LARGE SCALE GENOMIC DNA]</scope>
    <source>
        <strain evidence="10">SpSt-783</strain>
    </source>
</reference>
<keyword evidence="6 7" id="KW-0320">Glycogen biosynthesis</keyword>
<dbReference type="NCBIfam" id="TIGR02095">
    <property type="entry name" value="glgA"/>
    <property type="match status" value="1"/>
</dbReference>
<dbReference type="CDD" id="cd03791">
    <property type="entry name" value="GT5_Glycogen_synthase_DULL1-like"/>
    <property type="match status" value="1"/>
</dbReference>
<dbReference type="Gene3D" id="3.40.50.2000">
    <property type="entry name" value="Glycogen Phosphorylase B"/>
    <property type="match status" value="2"/>
</dbReference>
<dbReference type="EC" id="2.4.1.21" evidence="7"/>
<evidence type="ECO:0000256" key="7">
    <source>
        <dbReference type="HAMAP-Rule" id="MF_00484"/>
    </source>
</evidence>
<comment type="catalytic activity">
    <reaction evidence="1 7">
        <text>[(1-&gt;4)-alpha-D-glucosyl](n) + ADP-alpha-D-glucose = [(1-&gt;4)-alpha-D-glucosyl](n+1) + ADP + H(+)</text>
        <dbReference type="Rhea" id="RHEA:18189"/>
        <dbReference type="Rhea" id="RHEA-COMP:9584"/>
        <dbReference type="Rhea" id="RHEA-COMP:9587"/>
        <dbReference type="ChEBI" id="CHEBI:15378"/>
        <dbReference type="ChEBI" id="CHEBI:15444"/>
        <dbReference type="ChEBI" id="CHEBI:57498"/>
        <dbReference type="ChEBI" id="CHEBI:456216"/>
        <dbReference type="EC" id="2.4.1.21"/>
    </reaction>
</comment>
<dbReference type="InterPro" id="IPR001296">
    <property type="entry name" value="Glyco_trans_1"/>
</dbReference>
<comment type="function">
    <text evidence="2 7">Synthesizes alpha-1,4-glucan chains using ADP-glucose.</text>
</comment>
<dbReference type="Pfam" id="PF08323">
    <property type="entry name" value="Glyco_transf_5"/>
    <property type="match status" value="1"/>
</dbReference>
<dbReference type="PANTHER" id="PTHR45825">
    <property type="entry name" value="GRANULE-BOUND STARCH SYNTHASE 1, CHLOROPLASTIC/AMYLOPLASTIC"/>
    <property type="match status" value="1"/>
</dbReference>
<dbReference type="PANTHER" id="PTHR45825:SF11">
    <property type="entry name" value="ALPHA AMYLASE DOMAIN-CONTAINING PROTEIN"/>
    <property type="match status" value="1"/>
</dbReference>
<dbReference type="GO" id="GO:0005978">
    <property type="term" value="P:glycogen biosynthetic process"/>
    <property type="evidence" value="ECO:0007669"/>
    <property type="project" value="UniProtKB-UniRule"/>
</dbReference>
<dbReference type="HAMAP" id="MF_00484">
    <property type="entry name" value="Glycogen_synth"/>
    <property type="match status" value="1"/>
</dbReference>
<dbReference type="GO" id="GO:0009011">
    <property type="term" value="F:alpha-1,4-glucan glucosyltransferase (ADP-glucose donor) activity"/>
    <property type="evidence" value="ECO:0007669"/>
    <property type="project" value="UniProtKB-UniRule"/>
</dbReference>
<evidence type="ECO:0000256" key="4">
    <source>
        <dbReference type="ARBA" id="ARBA00022676"/>
    </source>
</evidence>
<accession>A0A7C6EGB7</accession>
<organism evidence="10">
    <name type="scientific">candidate division WOR-3 bacterium</name>
    <dbReference type="NCBI Taxonomy" id="2052148"/>
    <lineage>
        <taxon>Bacteria</taxon>
        <taxon>Bacteria division WOR-3</taxon>
    </lineage>
</organism>
<dbReference type="UniPathway" id="UPA00164"/>
<feature type="binding site" evidence="7">
    <location>
        <position position="15"/>
    </location>
    <ligand>
        <name>ADP-alpha-D-glucose</name>
        <dbReference type="ChEBI" id="CHEBI:57498"/>
    </ligand>
</feature>
<feature type="domain" description="Starch synthase catalytic" evidence="9">
    <location>
        <begin position="2"/>
        <end position="222"/>
    </location>
</feature>
<comment type="caution">
    <text evidence="10">The sequence shown here is derived from an EMBL/GenBank/DDBJ whole genome shotgun (WGS) entry which is preliminary data.</text>
</comment>
<keyword evidence="5 7" id="KW-0808">Transferase</keyword>
<feature type="domain" description="Glycosyl transferase family 1" evidence="8">
    <location>
        <begin position="267"/>
        <end position="420"/>
    </location>
</feature>
<name>A0A7C6EGB7_UNCW3</name>
<keyword evidence="4 7" id="KW-0328">Glycosyltransferase</keyword>
<dbReference type="Pfam" id="PF00534">
    <property type="entry name" value="Glycos_transf_1"/>
    <property type="match status" value="1"/>
</dbReference>
<gene>
    <name evidence="7 10" type="primary">glgA</name>
    <name evidence="10" type="ORF">ENV70_02450</name>
</gene>
<evidence type="ECO:0000256" key="3">
    <source>
        <dbReference type="ARBA" id="ARBA00010281"/>
    </source>
</evidence>
<evidence type="ECO:0000256" key="5">
    <source>
        <dbReference type="ARBA" id="ARBA00022679"/>
    </source>
</evidence>
<comment type="similarity">
    <text evidence="3 7">Belongs to the glycosyltransferase 1 family. Bacterial/plant glycogen synthase subfamily.</text>
</comment>
<evidence type="ECO:0000259" key="8">
    <source>
        <dbReference type="Pfam" id="PF00534"/>
    </source>
</evidence>
<protein>
    <recommendedName>
        <fullName evidence="7">Glycogen synthase</fullName>
        <ecNumber evidence="7">2.4.1.21</ecNumber>
    </recommendedName>
    <alternativeName>
        <fullName evidence="7">Starch [bacterial glycogen] synthase</fullName>
    </alternativeName>
</protein>
<dbReference type="EMBL" id="DTHJ01000053">
    <property type="protein sequence ID" value="HHS62464.1"/>
    <property type="molecule type" value="Genomic_DNA"/>
</dbReference>
<dbReference type="AlphaFoldDB" id="A0A7C6EGB7"/>
<sequence length="463" mass="53222">MKVAFVCSEAIPYAKTGGLADVCGTLPLYLRDLGVQTYIILPKYKGIVAEKFIDLEVEFEGDKKNISVFKDDIAFFIDYPEYFNREGLYGTPSGDYPDNCERFALFARAVIALLKKIKFDIVHCHDWQTGLIPLYMKKYGIDFRSVFTIHNLGYQGRFPREKFPVLGVEWDYFTLEGIEFYGGINFLKAGLLYSDIITTVSPTYAQEIQTPEFGFGLEGVLKRYNHKLYGILNGIDYKIWNPENDKYIYEPYNNYSGKKKNKSGITNELFLDTKKPLIGMVSRIAGQKGFDILIKILDDIVSLNYNFVLLGFGEEHYCEKLKKFGDSYPGQISINIKFDESLAHRIYAGSDFFLMPSKYEPCGLGQMISLRYGTVPIVFKTGGLADTVIQFNPETLSGNGFLFDSYSAQSLIDTLKYAYLVYNREEIFSKLSENCMKYDFSWNNSAREYKKLYEKMIYKNLDF</sequence>
<dbReference type="InterPro" id="IPR013534">
    <property type="entry name" value="Starch_synth_cat_dom"/>
</dbReference>
<evidence type="ECO:0000256" key="6">
    <source>
        <dbReference type="ARBA" id="ARBA00023056"/>
    </source>
</evidence>